<accession>A0A1Y2SE03</accession>
<proteinExistence type="predicted"/>
<evidence type="ECO:0000313" key="2">
    <source>
        <dbReference type="EMBL" id="OTA16898.1"/>
    </source>
</evidence>
<dbReference type="InterPro" id="IPR053737">
    <property type="entry name" value="Type_II_TA_Toxin"/>
</dbReference>
<protein>
    <submittedName>
        <fullName evidence="2">Death-on-curing family protein</fullName>
    </submittedName>
</protein>
<dbReference type="InterPro" id="IPR003812">
    <property type="entry name" value="Fido"/>
</dbReference>
<evidence type="ECO:0000313" key="3">
    <source>
        <dbReference type="Proteomes" id="UP000194350"/>
    </source>
</evidence>
<keyword evidence="3" id="KW-1185">Reference proteome</keyword>
<feature type="domain" description="Fido" evidence="1">
    <location>
        <begin position="5"/>
        <end position="130"/>
    </location>
</feature>
<name>A0A1Y2SE03_9GAMM</name>
<dbReference type="PIRSF" id="PIRSF018297">
    <property type="entry name" value="Doc"/>
    <property type="match status" value="1"/>
</dbReference>
<dbReference type="PROSITE" id="PS51459">
    <property type="entry name" value="FIDO"/>
    <property type="match status" value="1"/>
</dbReference>
<dbReference type="PANTHER" id="PTHR39426:SF1">
    <property type="entry name" value="HOMOLOGY TO DEATH-ON-CURING PROTEIN OF PHAGE P1"/>
    <property type="match status" value="1"/>
</dbReference>
<dbReference type="PANTHER" id="PTHR39426">
    <property type="entry name" value="HOMOLOGY TO DEATH-ON-CURING PROTEIN OF PHAGE P1"/>
    <property type="match status" value="1"/>
</dbReference>
<dbReference type="GO" id="GO:0016301">
    <property type="term" value="F:kinase activity"/>
    <property type="evidence" value="ECO:0007669"/>
    <property type="project" value="InterPro"/>
</dbReference>
<dbReference type="Gene3D" id="1.20.120.1870">
    <property type="entry name" value="Fic/DOC protein, Fido domain"/>
    <property type="match status" value="1"/>
</dbReference>
<dbReference type="EMBL" id="MUBJ01000006">
    <property type="protein sequence ID" value="OTA16898.1"/>
    <property type="molecule type" value="Genomic_DNA"/>
</dbReference>
<dbReference type="STRING" id="351656.Xvie_01577"/>
<dbReference type="SUPFAM" id="SSF140931">
    <property type="entry name" value="Fic-like"/>
    <property type="match status" value="1"/>
</dbReference>
<sequence length="130" mass="14811">MIRHVTPDEVIALHDYLLRRYAGVPGLSDPGRANAIVSRVMNREFYEAITDIYELAATYWLAIARGHIFIDGNKRTALNTAILFLKRNRVKVYDHPELVELTVKAAKGEFVAAQLATKLRELFKPEVNPY</sequence>
<dbReference type="NCBIfam" id="TIGR01550">
    <property type="entry name" value="DOC_P1"/>
    <property type="match status" value="1"/>
</dbReference>
<dbReference type="InterPro" id="IPR036597">
    <property type="entry name" value="Fido-like_dom_sf"/>
</dbReference>
<gene>
    <name evidence="2" type="ORF">Xvie_01577</name>
</gene>
<evidence type="ECO:0000259" key="1">
    <source>
        <dbReference type="PROSITE" id="PS51459"/>
    </source>
</evidence>
<dbReference type="Pfam" id="PF02661">
    <property type="entry name" value="Fic"/>
    <property type="match status" value="1"/>
</dbReference>
<dbReference type="AlphaFoldDB" id="A0A1Y2SE03"/>
<reference evidence="2 3" key="1">
    <citation type="submission" date="2016-10" db="EMBL/GenBank/DDBJ databases">
        <title>Systematic genetic and metabolomic analysis of Xenorhabdus and Photorhabdus spp., highlights the requirements for a dual symbiotic and pathogenic life style.</title>
        <authorList>
            <person name="Tobias N.J."/>
            <person name="Wolff H."/>
            <person name="Djahanschiri B."/>
            <person name="Pidot S.J."/>
            <person name="Stinear T.P."/>
            <person name="Ebersberger I."/>
            <person name="Bode H.B."/>
        </authorList>
    </citation>
    <scope>NUCLEOTIDE SEQUENCE [LARGE SCALE GENOMIC DNA]</scope>
    <source>
        <strain evidence="2 3">DSM 22392</strain>
    </source>
</reference>
<comment type="caution">
    <text evidence="2">The sequence shown here is derived from an EMBL/GenBank/DDBJ whole genome shotgun (WGS) entry which is preliminary data.</text>
</comment>
<dbReference type="InterPro" id="IPR006440">
    <property type="entry name" value="Doc"/>
</dbReference>
<organism evidence="2 3">
    <name type="scientific">Xenorhabdus vietnamensis</name>
    <dbReference type="NCBI Taxonomy" id="351656"/>
    <lineage>
        <taxon>Bacteria</taxon>
        <taxon>Pseudomonadati</taxon>
        <taxon>Pseudomonadota</taxon>
        <taxon>Gammaproteobacteria</taxon>
        <taxon>Enterobacterales</taxon>
        <taxon>Morganellaceae</taxon>
        <taxon>Xenorhabdus</taxon>
    </lineage>
</organism>
<dbReference type="Proteomes" id="UP000194350">
    <property type="component" value="Unassembled WGS sequence"/>
</dbReference>